<accession>A0A915IKL4</accession>
<reference evidence="3" key="1">
    <citation type="submission" date="2022-11" db="UniProtKB">
        <authorList>
            <consortium name="WormBaseParasite"/>
        </authorList>
    </citation>
    <scope>IDENTIFICATION</scope>
</reference>
<evidence type="ECO:0000256" key="1">
    <source>
        <dbReference type="SAM" id="MobiDB-lite"/>
    </source>
</evidence>
<organism evidence="2 3">
    <name type="scientific">Romanomermis culicivorax</name>
    <name type="common">Nematode worm</name>
    <dbReference type="NCBI Taxonomy" id="13658"/>
    <lineage>
        <taxon>Eukaryota</taxon>
        <taxon>Metazoa</taxon>
        <taxon>Ecdysozoa</taxon>
        <taxon>Nematoda</taxon>
        <taxon>Enoplea</taxon>
        <taxon>Dorylaimia</taxon>
        <taxon>Mermithida</taxon>
        <taxon>Mermithoidea</taxon>
        <taxon>Mermithidae</taxon>
        <taxon>Romanomermis</taxon>
    </lineage>
</organism>
<sequence length="166" mass="19012">MQLLGLKLIFSRIQFSMQKRRPNREGKFSLIFSSFPLFKEYCDSFNYCSQCQNMMHIVCSLILTNNQMTLSNSAKSGDFICFDCRGQNDIAAILEDGSVLLGQIFELTTKTGFLTDDKIIDQDKYCRCLKEMMARDFPDWTTTSHPDGKSRAEVFSSDHNPSKVNL</sequence>
<dbReference type="AlphaFoldDB" id="A0A915IKL4"/>
<evidence type="ECO:0000313" key="2">
    <source>
        <dbReference type="Proteomes" id="UP000887565"/>
    </source>
</evidence>
<feature type="compositionally biased region" description="Polar residues" evidence="1">
    <location>
        <begin position="157"/>
        <end position="166"/>
    </location>
</feature>
<keyword evidence="2" id="KW-1185">Reference proteome</keyword>
<protein>
    <submittedName>
        <fullName evidence="3">Uncharacterized protein</fullName>
    </submittedName>
</protein>
<name>A0A915IKL4_ROMCU</name>
<dbReference type="Proteomes" id="UP000887565">
    <property type="component" value="Unplaced"/>
</dbReference>
<feature type="region of interest" description="Disordered" evidence="1">
    <location>
        <begin position="140"/>
        <end position="166"/>
    </location>
</feature>
<proteinExistence type="predicted"/>
<dbReference type="WBParaSite" id="nRc.2.0.1.t14551-RA">
    <property type="protein sequence ID" value="nRc.2.0.1.t14551-RA"/>
    <property type="gene ID" value="nRc.2.0.1.g14551"/>
</dbReference>
<evidence type="ECO:0000313" key="3">
    <source>
        <dbReference type="WBParaSite" id="nRc.2.0.1.t14551-RA"/>
    </source>
</evidence>